<evidence type="ECO:0000256" key="7">
    <source>
        <dbReference type="ARBA" id="ARBA00022723"/>
    </source>
</evidence>
<dbReference type="InterPro" id="IPR015273">
    <property type="entry name" value="Cys-tRNA-synt_Ia_DALR"/>
</dbReference>
<dbReference type="InterPro" id="IPR009080">
    <property type="entry name" value="tRNAsynth_Ia_anticodon-bd"/>
</dbReference>
<keyword evidence="9" id="KW-0862">Zinc</keyword>
<dbReference type="EC" id="6.1.1.16" evidence="13"/>
<evidence type="ECO:0000256" key="12">
    <source>
        <dbReference type="ARBA" id="ARBA00023146"/>
    </source>
</evidence>
<keyword evidence="12 13" id="KW-0030">Aminoacyl-tRNA synthetase</keyword>
<dbReference type="AlphaFoldDB" id="A0A1F8FH75"/>
<evidence type="ECO:0000256" key="6">
    <source>
        <dbReference type="ARBA" id="ARBA00022598"/>
    </source>
</evidence>
<comment type="catalytic activity">
    <reaction evidence="13">
        <text>tRNA(Cys) + L-cysteine + ATP = L-cysteinyl-tRNA(Cys) + AMP + diphosphate</text>
        <dbReference type="Rhea" id="RHEA:17773"/>
        <dbReference type="Rhea" id="RHEA-COMP:9661"/>
        <dbReference type="Rhea" id="RHEA-COMP:9679"/>
        <dbReference type="ChEBI" id="CHEBI:30616"/>
        <dbReference type="ChEBI" id="CHEBI:33019"/>
        <dbReference type="ChEBI" id="CHEBI:35235"/>
        <dbReference type="ChEBI" id="CHEBI:78442"/>
        <dbReference type="ChEBI" id="CHEBI:78517"/>
        <dbReference type="ChEBI" id="CHEBI:456215"/>
        <dbReference type="EC" id="6.1.1.16"/>
    </reaction>
</comment>
<dbReference type="HAMAP" id="MF_00041">
    <property type="entry name" value="Cys_tRNA_synth"/>
    <property type="match status" value="1"/>
</dbReference>
<comment type="subunit">
    <text evidence="4 13">Monomer.</text>
</comment>
<dbReference type="Pfam" id="PF09190">
    <property type="entry name" value="DALR_2"/>
    <property type="match status" value="1"/>
</dbReference>
<gene>
    <name evidence="13" type="primary">cysS</name>
    <name evidence="15" type="ORF">A3C71_01885</name>
</gene>
<evidence type="ECO:0000256" key="3">
    <source>
        <dbReference type="ARBA" id="ARBA00005594"/>
    </source>
</evidence>
<feature type="short sequence motif" description="'HIGH' region" evidence="13">
    <location>
        <begin position="29"/>
        <end position="39"/>
    </location>
</feature>
<keyword evidence="7" id="KW-0479">Metal-binding</keyword>
<comment type="subcellular location">
    <subcellularLocation>
        <location evidence="2 13">Cytoplasm</location>
    </subcellularLocation>
</comment>
<feature type="domain" description="Cysteinyl-tRNA synthetase class Ia DALR" evidence="14">
    <location>
        <begin position="358"/>
        <end position="416"/>
    </location>
</feature>
<keyword evidence="8 13" id="KW-0547">Nucleotide-binding</keyword>
<evidence type="ECO:0000256" key="4">
    <source>
        <dbReference type="ARBA" id="ARBA00011245"/>
    </source>
</evidence>
<keyword evidence="5 13" id="KW-0963">Cytoplasm</keyword>
<comment type="cofactor">
    <cofactor evidence="1">
        <name>Zn(2+)</name>
        <dbReference type="ChEBI" id="CHEBI:29105"/>
    </cofactor>
</comment>
<comment type="similarity">
    <text evidence="3 13">Belongs to the class-I aminoacyl-tRNA synthetase family.</text>
</comment>
<evidence type="ECO:0000259" key="14">
    <source>
        <dbReference type="SMART" id="SM00840"/>
    </source>
</evidence>
<dbReference type="GO" id="GO:0006423">
    <property type="term" value="P:cysteinyl-tRNA aminoacylation"/>
    <property type="evidence" value="ECO:0007669"/>
    <property type="project" value="UniProtKB-UniRule"/>
</dbReference>
<evidence type="ECO:0000313" key="15">
    <source>
        <dbReference type="EMBL" id="OGN12501.1"/>
    </source>
</evidence>
<dbReference type="SMART" id="SM00840">
    <property type="entry name" value="DALR_2"/>
    <property type="match status" value="1"/>
</dbReference>
<dbReference type="PANTHER" id="PTHR10890:SF3">
    <property type="entry name" value="CYSTEINE--TRNA LIGASE, CYTOPLASMIC"/>
    <property type="match status" value="1"/>
</dbReference>
<protein>
    <recommendedName>
        <fullName evidence="13">Cysteine--tRNA ligase</fullName>
        <ecNumber evidence="13">6.1.1.16</ecNumber>
    </recommendedName>
    <alternativeName>
        <fullName evidence="13">Cysteinyl-tRNA synthetase</fullName>
        <shortName evidence="13">CysRS</shortName>
    </alternativeName>
</protein>
<evidence type="ECO:0000256" key="11">
    <source>
        <dbReference type="ARBA" id="ARBA00022917"/>
    </source>
</evidence>
<evidence type="ECO:0000256" key="10">
    <source>
        <dbReference type="ARBA" id="ARBA00022840"/>
    </source>
</evidence>
<dbReference type="GO" id="GO:0005524">
    <property type="term" value="F:ATP binding"/>
    <property type="evidence" value="ECO:0007669"/>
    <property type="project" value="UniProtKB-UniRule"/>
</dbReference>
<dbReference type="Pfam" id="PF01406">
    <property type="entry name" value="tRNA-synt_1e"/>
    <property type="match status" value="1"/>
</dbReference>
<keyword evidence="6 13" id="KW-0436">Ligase</keyword>
<dbReference type="InterPro" id="IPR015803">
    <property type="entry name" value="Cys-tRNA-ligase"/>
</dbReference>
<evidence type="ECO:0000256" key="1">
    <source>
        <dbReference type="ARBA" id="ARBA00001947"/>
    </source>
</evidence>
<dbReference type="Gene3D" id="3.40.50.620">
    <property type="entry name" value="HUPs"/>
    <property type="match status" value="1"/>
</dbReference>
<dbReference type="PANTHER" id="PTHR10890">
    <property type="entry name" value="CYSTEINYL-TRNA SYNTHETASE"/>
    <property type="match status" value="1"/>
</dbReference>
<evidence type="ECO:0000313" key="16">
    <source>
        <dbReference type="Proteomes" id="UP000178197"/>
    </source>
</evidence>
<keyword evidence="11 13" id="KW-0648">Protein biosynthesis</keyword>
<comment type="caution">
    <text evidence="15">The sequence shown here is derived from an EMBL/GenBank/DDBJ whole genome shotgun (WGS) entry which is preliminary data.</text>
</comment>
<feature type="short sequence motif" description="'KMSKS' region" evidence="13">
    <location>
        <begin position="275"/>
        <end position="279"/>
    </location>
</feature>
<dbReference type="Gene3D" id="1.20.120.1910">
    <property type="entry name" value="Cysteine-tRNA ligase, C-terminal anti-codon recognition domain"/>
    <property type="match status" value="1"/>
</dbReference>
<organism evidence="15 16">
    <name type="scientific">Candidatus Yanofskybacteria bacterium RIFCSPHIGHO2_02_FULL_43_15c</name>
    <dbReference type="NCBI Taxonomy" id="1802679"/>
    <lineage>
        <taxon>Bacteria</taxon>
        <taxon>Candidatus Yanofskyibacteriota</taxon>
    </lineage>
</organism>
<dbReference type="NCBIfam" id="TIGR00435">
    <property type="entry name" value="cysS"/>
    <property type="match status" value="1"/>
</dbReference>
<reference evidence="15 16" key="1">
    <citation type="journal article" date="2016" name="Nat. Commun.">
        <title>Thousands of microbial genomes shed light on interconnected biogeochemical processes in an aquifer system.</title>
        <authorList>
            <person name="Anantharaman K."/>
            <person name="Brown C.T."/>
            <person name="Hug L.A."/>
            <person name="Sharon I."/>
            <person name="Castelle C.J."/>
            <person name="Probst A.J."/>
            <person name="Thomas B.C."/>
            <person name="Singh A."/>
            <person name="Wilkins M.J."/>
            <person name="Karaoz U."/>
            <person name="Brodie E.L."/>
            <person name="Williams K.H."/>
            <person name="Hubbard S.S."/>
            <person name="Banfield J.F."/>
        </authorList>
    </citation>
    <scope>NUCLEOTIDE SEQUENCE [LARGE SCALE GENOMIC DNA]</scope>
</reference>
<sequence length="467" mass="53845">MKIYNSLSKTKEEFAPREDKKVRMFVCGPTVYDYIHIGNARTFVFFDVVAKYLRHIGFEVQYIQNITDIDDRIILRSQEMGQESLVFAKKYEEIFLKDVAEVGINGVSQYARATDHILEVMQQVKTLIAKGHAYKIEDDGWYFDLSTFSDYGKLSGRTAEQAEDATSRIDESINKRNKGDFALWKFSKMDSTGSPQAGEPAWESELGKGRPGWHIEDTAITEKYFGPQYDLHGAGQDLIFPHHEAEIAQQESASGIKPFVKYWMHSAFLVNKEKKMSKSLGNFMSLNEALKIYSSETLRFYFLSAHYRSSLDFSEEILKQAEAAVMRINEFRNKLRQFEGKDLSNQENSEETKETYHKIIKAMDDDFNAPEAIGAFFELIRRTNPKIETKRVAMVELIKILNFFEKVLGIVPEPIIYPSEVQELIDQREKSREVKDFTSADQLRSQIESLGYQIDDTIYGTLVKPKK</sequence>
<dbReference type="InterPro" id="IPR024909">
    <property type="entry name" value="Cys-tRNA/MSH_ligase"/>
</dbReference>
<evidence type="ECO:0000256" key="8">
    <source>
        <dbReference type="ARBA" id="ARBA00022741"/>
    </source>
</evidence>
<evidence type="ECO:0000256" key="9">
    <source>
        <dbReference type="ARBA" id="ARBA00022833"/>
    </source>
</evidence>
<dbReference type="GO" id="GO:0005737">
    <property type="term" value="C:cytoplasm"/>
    <property type="evidence" value="ECO:0007669"/>
    <property type="project" value="UniProtKB-SubCell"/>
</dbReference>
<dbReference type="InterPro" id="IPR032678">
    <property type="entry name" value="tRNA-synt_1_cat_dom"/>
</dbReference>
<evidence type="ECO:0000256" key="5">
    <source>
        <dbReference type="ARBA" id="ARBA00022490"/>
    </source>
</evidence>
<accession>A0A1F8FH75</accession>
<evidence type="ECO:0000256" key="13">
    <source>
        <dbReference type="HAMAP-Rule" id="MF_00041"/>
    </source>
</evidence>
<dbReference type="SUPFAM" id="SSF52374">
    <property type="entry name" value="Nucleotidylyl transferase"/>
    <property type="match status" value="1"/>
</dbReference>
<dbReference type="GO" id="GO:0004817">
    <property type="term" value="F:cysteine-tRNA ligase activity"/>
    <property type="evidence" value="ECO:0007669"/>
    <property type="project" value="UniProtKB-UniRule"/>
</dbReference>
<dbReference type="CDD" id="cd00672">
    <property type="entry name" value="CysRS_core"/>
    <property type="match status" value="1"/>
</dbReference>
<comment type="caution">
    <text evidence="13">Lacks conserved residue(s) required for the propagation of feature annotation.</text>
</comment>
<name>A0A1F8FH75_9BACT</name>
<evidence type="ECO:0000256" key="2">
    <source>
        <dbReference type="ARBA" id="ARBA00004496"/>
    </source>
</evidence>
<dbReference type="GO" id="GO:0046872">
    <property type="term" value="F:metal ion binding"/>
    <property type="evidence" value="ECO:0007669"/>
    <property type="project" value="UniProtKB-KW"/>
</dbReference>
<dbReference type="SUPFAM" id="SSF47323">
    <property type="entry name" value="Anticodon-binding domain of a subclass of class I aminoacyl-tRNA synthetases"/>
    <property type="match status" value="1"/>
</dbReference>
<dbReference type="InterPro" id="IPR014729">
    <property type="entry name" value="Rossmann-like_a/b/a_fold"/>
</dbReference>
<feature type="binding site" evidence="13">
    <location>
        <position position="278"/>
    </location>
    <ligand>
        <name>ATP</name>
        <dbReference type="ChEBI" id="CHEBI:30616"/>
    </ligand>
</feature>
<dbReference type="EMBL" id="MGJT01000017">
    <property type="protein sequence ID" value="OGN12501.1"/>
    <property type="molecule type" value="Genomic_DNA"/>
</dbReference>
<dbReference type="PRINTS" id="PR00983">
    <property type="entry name" value="TRNASYNTHCYS"/>
</dbReference>
<proteinExistence type="inferred from homology"/>
<keyword evidence="10 13" id="KW-0067">ATP-binding</keyword>
<dbReference type="Proteomes" id="UP000178197">
    <property type="component" value="Unassembled WGS sequence"/>
</dbReference>